<evidence type="ECO:0000313" key="6">
    <source>
        <dbReference type="Proteomes" id="UP000014760"/>
    </source>
</evidence>
<dbReference type="HOGENOM" id="CLU_001570_5_1_1"/>
<dbReference type="InterPro" id="IPR017972">
    <property type="entry name" value="Cyt_P450_CS"/>
</dbReference>
<organism evidence="4">
    <name type="scientific">Capitella teleta</name>
    <name type="common">Polychaete worm</name>
    <dbReference type="NCBI Taxonomy" id="283909"/>
    <lineage>
        <taxon>Eukaryota</taxon>
        <taxon>Metazoa</taxon>
        <taxon>Spiralia</taxon>
        <taxon>Lophotrochozoa</taxon>
        <taxon>Annelida</taxon>
        <taxon>Polychaeta</taxon>
        <taxon>Sedentaria</taxon>
        <taxon>Scolecida</taxon>
        <taxon>Capitellidae</taxon>
        <taxon>Capitella</taxon>
    </lineage>
</organism>
<dbReference type="GO" id="GO:0016705">
    <property type="term" value="F:oxidoreductase activity, acting on paired donors, with incorporation or reduction of molecular oxygen"/>
    <property type="evidence" value="ECO:0007669"/>
    <property type="project" value="InterPro"/>
</dbReference>
<dbReference type="OMA" id="SHDICRA"/>
<keyword evidence="6" id="KW-1185">Reference proteome</keyword>
<dbReference type="SUPFAM" id="SSF48264">
    <property type="entry name" value="Cytochrome P450"/>
    <property type="match status" value="1"/>
</dbReference>
<evidence type="ECO:0000313" key="4">
    <source>
        <dbReference type="EMBL" id="ELT93418.1"/>
    </source>
</evidence>
<proteinExistence type="inferred from homology"/>
<dbReference type="EMBL" id="KB309749">
    <property type="protein sequence ID" value="ELT93418.1"/>
    <property type="molecule type" value="Genomic_DNA"/>
</dbReference>
<keyword evidence="2 3" id="KW-0349">Heme</keyword>
<reference evidence="5" key="3">
    <citation type="submission" date="2015-06" db="UniProtKB">
        <authorList>
            <consortium name="EnsemblMetazoa"/>
        </authorList>
    </citation>
    <scope>IDENTIFICATION</scope>
</reference>
<dbReference type="PROSITE" id="PS00086">
    <property type="entry name" value="CYTOCHROME_P450"/>
    <property type="match status" value="1"/>
</dbReference>
<keyword evidence="3" id="KW-0503">Monooxygenase</keyword>
<dbReference type="InterPro" id="IPR050196">
    <property type="entry name" value="Cytochrome_P450_Monoox"/>
</dbReference>
<reference evidence="6" key="1">
    <citation type="submission" date="2012-12" db="EMBL/GenBank/DDBJ databases">
        <authorList>
            <person name="Hellsten U."/>
            <person name="Grimwood J."/>
            <person name="Chapman J.A."/>
            <person name="Shapiro H."/>
            <person name="Aerts A."/>
            <person name="Otillar R.P."/>
            <person name="Terry A.Y."/>
            <person name="Boore J.L."/>
            <person name="Simakov O."/>
            <person name="Marletaz F."/>
            <person name="Cho S.-J."/>
            <person name="Edsinger-Gonzales E."/>
            <person name="Havlak P."/>
            <person name="Kuo D.-H."/>
            <person name="Larsson T."/>
            <person name="Lv J."/>
            <person name="Arendt D."/>
            <person name="Savage R."/>
            <person name="Osoegawa K."/>
            <person name="de Jong P."/>
            <person name="Lindberg D.R."/>
            <person name="Seaver E.C."/>
            <person name="Weisblat D.A."/>
            <person name="Putnam N.H."/>
            <person name="Grigoriev I.V."/>
            <person name="Rokhsar D.S."/>
        </authorList>
    </citation>
    <scope>NUCLEOTIDE SEQUENCE</scope>
    <source>
        <strain evidence="6">I ESC-2004</strain>
    </source>
</reference>
<evidence type="ECO:0000313" key="5">
    <source>
        <dbReference type="EnsemblMetazoa" id="CapteP144012"/>
    </source>
</evidence>
<dbReference type="OrthoDB" id="1470350at2759"/>
<keyword evidence="2 3" id="KW-0408">Iron</keyword>
<dbReference type="InterPro" id="IPR036396">
    <property type="entry name" value="Cyt_P450_sf"/>
</dbReference>
<dbReference type="GO" id="GO:0020037">
    <property type="term" value="F:heme binding"/>
    <property type="evidence" value="ECO:0007669"/>
    <property type="project" value="InterPro"/>
</dbReference>
<reference evidence="4 6" key="2">
    <citation type="journal article" date="2013" name="Nature">
        <title>Insights into bilaterian evolution from three spiralian genomes.</title>
        <authorList>
            <person name="Simakov O."/>
            <person name="Marletaz F."/>
            <person name="Cho S.J."/>
            <person name="Edsinger-Gonzales E."/>
            <person name="Havlak P."/>
            <person name="Hellsten U."/>
            <person name="Kuo D.H."/>
            <person name="Larsson T."/>
            <person name="Lv J."/>
            <person name="Arendt D."/>
            <person name="Savage R."/>
            <person name="Osoegawa K."/>
            <person name="de Jong P."/>
            <person name="Grimwood J."/>
            <person name="Chapman J.A."/>
            <person name="Shapiro H."/>
            <person name="Aerts A."/>
            <person name="Otillar R.P."/>
            <person name="Terry A.Y."/>
            <person name="Boore J.L."/>
            <person name="Grigoriev I.V."/>
            <person name="Lindberg D.R."/>
            <person name="Seaver E.C."/>
            <person name="Weisblat D.A."/>
            <person name="Putnam N.H."/>
            <person name="Rokhsar D.S."/>
        </authorList>
    </citation>
    <scope>NUCLEOTIDE SEQUENCE</scope>
    <source>
        <strain evidence="4 6">I ESC-2004</strain>
    </source>
</reference>
<dbReference type="PRINTS" id="PR00463">
    <property type="entry name" value="EP450I"/>
</dbReference>
<sequence length="534" mass="60928">MSSVLVKRIEVLIDQLRDLIEPYAEQAKEIDGKTAAKITVGALVVIPTTYYTYQVVQFFRRLRKIGREVDKLPGDPKHWLWGNLHQHPGLGEEQLDWFVDLTAKYKTVVHFWFGPVRPIVLCLHPSSVKIIAQTAAPKATSGKGGYSLLLPWLDCNAFLVRCSATKCHLHSPIDDQNPSAVGACAKGFVRRRRSKWSTASTKSEDSVEIYQSVSLCTLNVIMRCAFSFDDDVQSQGEYHPYANAVINMANLITKRILLVFDYTIYYATKNGREFRGMCKYAHEVAYDLIKTRRKALEENPNSRKKRYLDFLDILLLARDEAGQGLSELEMRQEVDTFLFEGHDTTASAISWCLYTLAKHPEFQTRAAAEVQSLVAGRDSEHLVWDDLNELPYLTKCIKESLRMTPPVPFIGRELDAKMDIEGVTLLPGTFVDINIWAVHHNEHVWGKDHMQYNPERFNPENMKGMDSFSFIPFSAGPRNCIGQNFAMHELKVIIARILLKFELCVDPDHKVSMKPELVMRAENGIKLFFKPRVL</sequence>
<dbReference type="STRING" id="283909.R7THX3"/>
<dbReference type="PANTHER" id="PTHR24291:SF201">
    <property type="entry name" value="CYTOCHROME P450, FAMILY 4, SUBFAMILY B, POLYPEPTIDE 7"/>
    <property type="match status" value="1"/>
</dbReference>
<dbReference type="GO" id="GO:0005506">
    <property type="term" value="F:iron ion binding"/>
    <property type="evidence" value="ECO:0007669"/>
    <property type="project" value="InterPro"/>
</dbReference>
<dbReference type="GO" id="GO:0004497">
    <property type="term" value="F:monooxygenase activity"/>
    <property type="evidence" value="ECO:0007669"/>
    <property type="project" value="UniProtKB-KW"/>
</dbReference>
<dbReference type="PANTHER" id="PTHR24291">
    <property type="entry name" value="CYTOCHROME P450 FAMILY 4"/>
    <property type="match status" value="1"/>
</dbReference>
<evidence type="ECO:0000256" key="2">
    <source>
        <dbReference type="PIRSR" id="PIRSR602401-1"/>
    </source>
</evidence>
<dbReference type="CDD" id="cd20659">
    <property type="entry name" value="CYP4B_4F-like"/>
    <property type="match status" value="1"/>
</dbReference>
<evidence type="ECO:0008006" key="7">
    <source>
        <dbReference type="Google" id="ProtNLM"/>
    </source>
</evidence>
<dbReference type="Proteomes" id="UP000014760">
    <property type="component" value="Unassembled WGS sequence"/>
</dbReference>
<evidence type="ECO:0000256" key="3">
    <source>
        <dbReference type="RuleBase" id="RU000461"/>
    </source>
</evidence>
<dbReference type="Gene3D" id="1.10.630.10">
    <property type="entry name" value="Cytochrome P450"/>
    <property type="match status" value="1"/>
</dbReference>
<protein>
    <recommendedName>
        <fullName evidence="7">Cytochrome P450</fullName>
    </recommendedName>
</protein>
<dbReference type="Pfam" id="PF00067">
    <property type="entry name" value="p450"/>
    <property type="match status" value="1"/>
</dbReference>
<dbReference type="PRINTS" id="PR00385">
    <property type="entry name" value="P450"/>
</dbReference>
<accession>R7THX3</accession>
<evidence type="ECO:0000256" key="1">
    <source>
        <dbReference type="ARBA" id="ARBA00010617"/>
    </source>
</evidence>
<feature type="binding site" description="axial binding residue" evidence="2">
    <location>
        <position position="480"/>
    </location>
    <ligand>
        <name>heme</name>
        <dbReference type="ChEBI" id="CHEBI:30413"/>
    </ligand>
    <ligandPart>
        <name>Fe</name>
        <dbReference type="ChEBI" id="CHEBI:18248"/>
    </ligandPart>
</feature>
<dbReference type="InterPro" id="IPR001128">
    <property type="entry name" value="Cyt_P450"/>
</dbReference>
<dbReference type="AlphaFoldDB" id="R7THX3"/>
<keyword evidence="3" id="KW-0560">Oxidoreductase</keyword>
<gene>
    <name evidence="4" type="ORF">CAPTEDRAFT_144012</name>
</gene>
<dbReference type="EnsemblMetazoa" id="CapteT144012">
    <property type="protein sequence ID" value="CapteP144012"/>
    <property type="gene ID" value="CapteG144012"/>
</dbReference>
<dbReference type="InterPro" id="IPR002401">
    <property type="entry name" value="Cyt_P450_E_grp-I"/>
</dbReference>
<name>R7THX3_CAPTE</name>
<dbReference type="EMBL" id="AMQN01012783">
    <property type="status" value="NOT_ANNOTATED_CDS"/>
    <property type="molecule type" value="Genomic_DNA"/>
</dbReference>
<keyword evidence="2 3" id="KW-0479">Metal-binding</keyword>
<comment type="cofactor">
    <cofactor evidence="2">
        <name>heme</name>
        <dbReference type="ChEBI" id="CHEBI:30413"/>
    </cofactor>
</comment>
<comment type="similarity">
    <text evidence="1 3">Belongs to the cytochrome P450 family.</text>
</comment>